<organism evidence="1 2">
    <name type="scientific">Brevundimonas phage AA</name>
    <dbReference type="NCBI Taxonomy" id="2880937"/>
    <lineage>
        <taxon>Viruses</taxon>
        <taxon>Duplodnaviria</taxon>
        <taxon>Heunggongvirae</taxon>
        <taxon>Uroviricota</taxon>
        <taxon>Caudoviricetes</taxon>
        <taxon>Autographivirales</taxon>
        <taxon>Autonotataviridae</taxon>
        <taxon>Conareevirus</taxon>
        <taxon>Conareevirus doublea</taxon>
    </lineage>
</organism>
<sequence length="73" mass="8391">MRVLENGDVVMTQSELAQIKAQVQQDLTWANSRSEWPGWTRFQSVKMLRLALDNAAFHTTAMQLGLNPEDWKT</sequence>
<dbReference type="Proteomes" id="UP000827707">
    <property type="component" value="Segment"/>
</dbReference>
<evidence type="ECO:0000313" key="2">
    <source>
        <dbReference type="Proteomes" id="UP000827707"/>
    </source>
</evidence>
<evidence type="ECO:0000313" key="1">
    <source>
        <dbReference type="EMBL" id="UCR90873.1"/>
    </source>
</evidence>
<protein>
    <submittedName>
        <fullName evidence="1">Uncharacterized protein</fullName>
    </submittedName>
</protein>
<keyword evidence="2" id="KW-1185">Reference proteome</keyword>
<name>A0AAN0KFS3_9CAUD</name>
<dbReference type="EMBL" id="OK319016">
    <property type="protein sequence ID" value="UCR90873.1"/>
    <property type="molecule type" value="Genomic_DNA"/>
</dbReference>
<proteinExistence type="predicted"/>
<accession>A0AAN0KFS3</accession>
<reference evidence="2" key="1">
    <citation type="journal article" date="2024" name="Viruses">
        <title>New Genera and Species of Caulobacter and Brevundimonas Bacteriophages Provide Insights into Phage Genome Evolution.</title>
        <authorList>
            <person name="Ely B."/>
            <person name="Hils M."/>
            <person name="Clarke A."/>
            <person name="Albert M."/>
            <person name="Holness N."/>
            <person name="Lenski J."/>
            <person name="Mohammadi T."/>
        </authorList>
    </citation>
    <scope>NUCLEOTIDE SEQUENCE [LARGE SCALE GENOMIC DNA]</scope>
</reference>